<feature type="domain" description="Reverse transcriptase" evidence="1">
    <location>
        <begin position="102"/>
        <end position="229"/>
    </location>
</feature>
<proteinExistence type="predicted"/>
<protein>
    <recommendedName>
        <fullName evidence="1">Reverse transcriptase domain-containing protein</fullName>
    </recommendedName>
</protein>
<dbReference type="PANTHER" id="PTHR31635:SF196">
    <property type="entry name" value="REVERSE TRANSCRIPTASE DOMAIN-CONTAINING PROTEIN-RELATED"/>
    <property type="match status" value="1"/>
</dbReference>
<dbReference type="PANTHER" id="PTHR31635">
    <property type="entry name" value="REVERSE TRANSCRIPTASE DOMAIN-CONTAINING PROTEIN-RELATED"/>
    <property type="match status" value="1"/>
</dbReference>
<reference evidence="2 3" key="1">
    <citation type="journal article" date="2013" name="Genome Biol.">
        <title>The genome sequence of the most widely cultivated cacao type and its use to identify candidate genes regulating pod color.</title>
        <authorList>
            <person name="Motamayor J.C."/>
            <person name="Mockaitis K."/>
            <person name="Schmutz J."/>
            <person name="Haiminen N."/>
            <person name="Iii D.L."/>
            <person name="Cornejo O."/>
            <person name="Findley S.D."/>
            <person name="Zheng P."/>
            <person name="Utro F."/>
            <person name="Royaert S."/>
            <person name="Saski C."/>
            <person name="Jenkins J."/>
            <person name="Podicheti R."/>
            <person name="Zhao M."/>
            <person name="Scheffler B.E."/>
            <person name="Stack J.C."/>
            <person name="Feltus F.A."/>
            <person name="Mustiga G.M."/>
            <person name="Amores F."/>
            <person name="Phillips W."/>
            <person name="Marelli J.P."/>
            <person name="May G.D."/>
            <person name="Shapiro H."/>
            <person name="Ma J."/>
            <person name="Bustamante C.D."/>
            <person name="Schnell R.J."/>
            <person name="Main D."/>
            <person name="Gilbert D."/>
            <person name="Parida L."/>
            <person name="Kuhn D.N."/>
        </authorList>
    </citation>
    <scope>NUCLEOTIDE SEQUENCE [LARGE SCALE GENOMIC DNA]</scope>
    <source>
        <strain evidence="3">cv. Matina 1-6</strain>
    </source>
</reference>
<dbReference type="EMBL" id="CM001882">
    <property type="protein sequence ID" value="EOY03506.1"/>
    <property type="molecule type" value="Genomic_DNA"/>
</dbReference>
<keyword evidence="3" id="KW-1185">Reference proteome</keyword>
<dbReference type="Pfam" id="PF00078">
    <property type="entry name" value="RVT_1"/>
    <property type="match status" value="1"/>
</dbReference>
<dbReference type="Gramene" id="EOY03506">
    <property type="protein sequence ID" value="EOY03506"/>
    <property type="gene ID" value="TCM_018607"/>
</dbReference>
<evidence type="ECO:0000259" key="1">
    <source>
        <dbReference type="Pfam" id="PF00078"/>
    </source>
</evidence>
<dbReference type="InParanoid" id="A0A061EEZ4"/>
<sequence>MERRWKSIKDSISNLYRLATMALDESAGDEGVVKVIKDFYMHYNFSVLVLLEPQISVEQQAGSNWYFSAIYGHSKHNLRRDLWEELTLHTRRVNRQWMLVVLIKVITNRLKPFMSVLIVNTQASLIPRKVIIDNIIVAQEVIHSCRKKKGQVGWMMIKIDLEKAHDELRWEFVHDTLVEARIPTKIIDVLLCSWRCFSTQILWNGSPTESFVPSRRVRQGDLLLPYLFEL</sequence>
<dbReference type="Proteomes" id="UP000026915">
    <property type="component" value="Chromosome 4"/>
</dbReference>
<dbReference type="HOGENOM" id="CLU_1206620_0_0_1"/>
<evidence type="ECO:0000313" key="3">
    <source>
        <dbReference type="Proteomes" id="UP000026915"/>
    </source>
</evidence>
<dbReference type="eggNOG" id="KOG1075">
    <property type="taxonomic scope" value="Eukaryota"/>
</dbReference>
<dbReference type="AlphaFoldDB" id="A0A061EEZ4"/>
<evidence type="ECO:0000313" key="2">
    <source>
        <dbReference type="EMBL" id="EOY03506.1"/>
    </source>
</evidence>
<accession>A0A061EEZ4</accession>
<dbReference type="InterPro" id="IPR000477">
    <property type="entry name" value="RT_dom"/>
</dbReference>
<gene>
    <name evidence="2" type="ORF">TCM_018607</name>
</gene>
<name>A0A061EEZ4_THECC</name>
<organism evidence="2 3">
    <name type="scientific">Theobroma cacao</name>
    <name type="common">Cacao</name>
    <name type="synonym">Cocoa</name>
    <dbReference type="NCBI Taxonomy" id="3641"/>
    <lineage>
        <taxon>Eukaryota</taxon>
        <taxon>Viridiplantae</taxon>
        <taxon>Streptophyta</taxon>
        <taxon>Embryophyta</taxon>
        <taxon>Tracheophyta</taxon>
        <taxon>Spermatophyta</taxon>
        <taxon>Magnoliopsida</taxon>
        <taxon>eudicotyledons</taxon>
        <taxon>Gunneridae</taxon>
        <taxon>Pentapetalae</taxon>
        <taxon>rosids</taxon>
        <taxon>malvids</taxon>
        <taxon>Malvales</taxon>
        <taxon>Malvaceae</taxon>
        <taxon>Byttnerioideae</taxon>
        <taxon>Theobroma</taxon>
    </lineage>
</organism>